<dbReference type="EMBL" id="JACHJW010000001">
    <property type="protein sequence ID" value="MBB4958341.1"/>
    <property type="molecule type" value="Genomic_DNA"/>
</dbReference>
<keyword evidence="2" id="KW-1185">Reference proteome</keyword>
<dbReference type="Proteomes" id="UP000578819">
    <property type="component" value="Unassembled WGS sequence"/>
</dbReference>
<organism evidence="1 2">
    <name type="scientific">Micromonospora polyrhachis</name>
    <dbReference type="NCBI Taxonomy" id="1282883"/>
    <lineage>
        <taxon>Bacteria</taxon>
        <taxon>Bacillati</taxon>
        <taxon>Actinomycetota</taxon>
        <taxon>Actinomycetes</taxon>
        <taxon>Micromonosporales</taxon>
        <taxon>Micromonosporaceae</taxon>
        <taxon>Micromonospora</taxon>
    </lineage>
</organism>
<dbReference type="RefSeq" id="WP_184534444.1">
    <property type="nucleotide sequence ID" value="NZ_JACHJW010000001.1"/>
</dbReference>
<comment type="caution">
    <text evidence="1">The sequence shown here is derived from an EMBL/GenBank/DDBJ whole genome shotgun (WGS) entry which is preliminary data.</text>
</comment>
<dbReference type="AlphaFoldDB" id="A0A7W7SPC8"/>
<proteinExistence type="predicted"/>
<evidence type="ECO:0000313" key="1">
    <source>
        <dbReference type="EMBL" id="MBB4958341.1"/>
    </source>
</evidence>
<protein>
    <submittedName>
        <fullName evidence="1">Uncharacterized protein</fullName>
    </submittedName>
</protein>
<gene>
    <name evidence="1" type="ORF">FHR38_002074</name>
</gene>
<name>A0A7W7SPC8_9ACTN</name>
<reference evidence="1 2" key="1">
    <citation type="submission" date="2020-08" db="EMBL/GenBank/DDBJ databases">
        <title>Sequencing the genomes of 1000 actinobacteria strains.</title>
        <authorList>
            <person name="Klenk H.-P."/>
        </authorList>
    </citation>
    <scope>NUCLEOTIDE SEQUENCE [LARGE SCALE GENOMIC DNA]</scope>
    <source>
        <strain evidence="1 2">DSM 45886</strain>
    </source>
</reference>
<evidence type="ECO:0000313" key="2">
    <source>
        <dbReference type="Proteomes" id="UP000578819"/>
    </source>
</evidence>
<sequence length="152" mass="16071">MRTRWWAALLIALVVGVWGVGGYLATTPTDRHDYRKTAVQAAQSAYGAVTTARLTAEGRADARLYRRYAGTMLDDARDALAGAAKQFSATTPPDDVTTGIRAQLAPLLVDADTALGAVERAVDDEDDAALRAAVTALEPVGTALADFIEAHK</sequence>
<accession>A0A7W7SPC8</accession>